<organism evidence="2 3">
    <name type="scientific">Phaseolus coccineus</name>
    <name type="common">Scarlet runner bean</name>
    <name type="synonym">Phaseolus multiflorus</name>
    <dbReference type="NCBI Taxonomy" id="3886"/>
    <lineage>
        <taxon>Eukaryota</taxon>
        <taxon>Viridiplantae</taxon>
        <taxon>Streptophyta</taxon>
        <taxon>Embryophyta</taxon>
        <taxon>Tracheophyta</taxon>
        <taxon>Spermatophyta</taxon>
        <taxon>Magnoliopsida</taxon>
        <taxon>eudicotyledons</taxon>
        <taxon>Gunneridae</taxon>
        <taxon>Pentapetalae</taxon>
        <taxon>rosids</taxon>
        <taxon>fabids</taxon>
        <taxon>Fabales</taxon>
        <taxon>Fabaceae</taxon>
        <taxon>Papilionoideae</taxon>
        <taxon>50 kb inversion clade</taxon>
        <taxon>NPAAA clade</taxon>
        <taxon>indigoferoid/millettioid clade</taxon>
        <taxon>Phaseoleae</taxon>
        <taxon>Phaseolus</taxon>
    </lineage>
</organism>
<sequence length="95" mass="10311">MQRNKQTLPNFAGFSVGNLQEQTCLSPLSAALFSSFRASASIEVVPISFEQFESFQECPPWTSLALRQLLAAACAIFGIILGLSLKLELEGLGFL</sequence>
<comment type="caution">
    <text evidence="2">The sequence shown here is derived from an EMBL/GenBank/DDBJ whole genome shotgun (WGS) entry which is preliminary data.</text>
</comment>
<evidence type="ECO:0000256" key="1">
    <source>
        <dbReference type="SAM" id="Phobius"/>
    </source>
</evidence>
<keyword evidence="1" id="KW-0472">Membrane</keyword>
<dbReference type="AlphaFoldDB" id="A0AAN9REP8"/>
<evidence type="ECO:0000313" key="2">
    <source>
        <dbReference type="EMBL" id="KAK7368494.1"/>
    </source>
</evidence>
<keyword evidence="1" id="KW-0812">Transmembrane</keyword>
<evidence type="ECO:0000313" key="3">
    <source>
        <dbReference type="Proteomes" id="UP001374584"/>
    </source>
</evidence>
<reference evidence="2 3" key="1">
    <citation type="submission" date="2024-01" db="EMBL/GenBank/DDBJ databases">
        <title>The genomes of 5 underutilized Papilionoideae crops provide insights into root nodulation and disease resistanc.</title>
        <authorList>
            <person name="Jiang F."/>
        </authorList>
    </citation>
    <scope>NUCLEOTIDE SEQUENCE [LARGE SCALE GENOMIC DNA]</scope>
    <source>
        <strain evidence="2">JINMINGXINNONG_FW02</strain>
        <tissue evidence="2">Leaves</tissue>
    </source>
</reference>
<dbReference type="EMBL" id="JAYMYR010000004">
    <property type="protein sequence ID" value="KAK7368494.1"/>
    <property type="molecule type" value="Genomic_DNA"/>
</dbReference>
<gene>
    <name evidence="2" type="ORF">VNO80_10520</name>
</gene>
<accession>A0AAN9REP8</accession>
<dbReference type="Proteomes" id="UP001374584">
    <property type="component" value="Unassembled WGS sequence"/>
</dbReference>
<keyword evidence="1" id="KW-1133">Transmembrane helix</keyword>
<protein>
    <submittedName>
        <fullName evidence="2">Uncharacterized protein</fullName>
    </submittedName>
</protein>
<feature type="transmembrane region" description="Helical" evidence="1">
    <location>
        <begin position="69"/>
        <end position="87"/>
    </location>
</feature>
<keyword evidence="3" id="KW-1185">Reference proteome</keyword>
<name>A0AAN9REP8_PHACN</name>
<proteinExistence type="predicted"/>